<dbReference type="RefSeq" id="WP_290111766.1">
    <property type="nucleotide sequence ID" value="NZ_JAUEPL010000013.1"/>
</dbReference>
<comment type="caution">
    <text evidence="2">The sequence shown here is derived from an EMBL/GenBank/DDBJ whole genome shotgun (WGS) entry which is preliminary data.</text>
</comment>
<dbReference type="EMBL" id="JAUEPL010000013">
    <property type="protein sequence ID" value="MDN3294699.1"/>
    <property type="molecule type" value="Genomic_DNA"/>
</dbReference>
<dbReference type="Proteomes" id="UP001174050">
    <property type="component" value="Unassembled WGS sequence"/>
</dbReference>
<organism evidence="2 3">
    <name type="scientific">Streptomyces ficellus</name>
    <dbReference type="NCBI Taxonomy" id="1977088"/>
    <lineage>
        <taxon>Bacteria</taxon>
        <taxon>Bacillati</taxon>
        <taxon>Actinomycetota</taxon>
        <taxon>Actinomycetes</taxon>
        <taxon>Kitasatosporales</taxon>
        <taxon>Streptomycetaceae</taxon>
        <taxon>Streptomyces</taxon>
    </lineage>
</organism>
<evidence type="ECO:0000313" key="2">
    <source>
        <dbReference type="EMBL" id="MDN3294699.1"/>
    </source>
</evidence>
<name>A0ABT7Z5C5_9ACTN</name>
<protein>
    <submittedName>
        <fullName evidence="2">Uncharacterized protein</fullName>
    </submittedName>
</protein>
<sequence>MGGGAFSAVATGVFDTPKPDPYANMPRSLALSLPAGGGGAEPPLPPLPDPLEGGTATAPSPSTRIPYADGRPDPRTVEKDIPTTLPFTFNTNGYKIVSDLPENLRPWRNRPTAWANISPTTGNYHLNAQGVYLYYPNQSQRPYFGLLRNPRWFSYYCRTHRIPAPTYHHHITLWQQLHWHTNSVVFAHQMDMLVDDFPSPGVKTGSVIAIGKGTHTLYKVDTTATGDYDKVNRISAGAYKGYWIGEAFPNVFLRGEHQPYTYRVQRTLTIPENRDVIAYKFGTDGSTGTTRTMRSSQPYTAQFDRRAVVNGRAMCRISAGELAGYWVPANQVVTDGR</sequence>
<feature type="region of interest" description="Disordered" evidence="1">
    <location>
        <begin position="1"/>
        <end position="83"/>
    </location>
</feature>
<reference evidence="2" key="1">
    <citation type="submission" date="2023-06" db="EMBL/GenBank/DDBJ databases">
        <title>WGS-Sequencing of Streptomyces ficellus isolate 21 collected from sand in Gara Djebilet Iron Mine in Algeria.</title>
        <authorList>
            <person name="Zegers G.P."/>
            <person name="Gomez A."/>
            <person name="Gueddou A."/>
            <person name="Zahara A.F."/>
            <person name="Worth M."/>
            <person name="Sevigny J.L."/>
            <person name="Tisa L."/>
        </authorList>
    </citation>
    <scope>NUCLEOTIDE SEQUENCE</scope>
    <source>
        <strain evidence="2">AS11</strain>
    </source>
</reference>
<feature type="compositionally biased region" description="Basic and acidic residues" evidence="1">
    <location>
        <begin position="70"/>
        <end position="81"/>
    </location>
</feature>
<gene>
    <name evidence="2" type="ORF">QWM81_11655</name>
</gene>
<evidence type="ECO:0000256" key="1">
    <source>
        <dbReference type="SAM" id="MobiDB-lite"/>
    </source>
</evidence>
<keyword evidence="3" id="KW-1185">Reference proteome</keyword>
<evidence type="ECO:0000313" key="3">
    <source>
        <dbReference type="Proteomes" id="UP001174050"/>
    </source>
</evidence>
<proteinExistence type="predicted"/>
<accession>A0ABT7Z5C5</accession>